<dbReference type="Proteomes" id="UP000001947">
    <property type="component" value="Chromosome"/>
</dbReference>
<feature type="coiled-coil region" evidence="1">
    <location>
        <begin position="25"/>
        <end position="59"/>
    </location>
</feature>
<proteinExistence type="predicted"/>
<dbReference type="SUPFAM" id="SSF56935">
    <property type="entry name" value="Porins"/>
    <property type="match status" value="1"/>
</dbReference>
<evidence type="ECO:0000313" key="4">
    <source>
        <dbReference type="Proteomes" id="UP000001947"/>
    </source>
</evidence>
<keyword evidence="4" id="KW-1185">Reference proteome</keyword>
<evidence type="ECO:0000256" key="2">
    <source>
        <dbReference type="SAM" id="SignalP"/>
    </source>
</evidence>
<reference evidence="3 4" key="1">
    <citation type="journal article" date="2008" name="PLoS Genet.">
        <title>Complete genome sequence of the complex carbohydrate-degrading marine bacterium, Saccharophagus degradans strain 2-40 T.</title>
        <authorList>
            <person name="Weiner R.M."/>
            <person name="Taylor L.E.II."/>
            <person name="Henrissat B."/>
            <person name="Hauser L."/>
            <person name="Land M."/>
            <person name="Coutinho P.M."/>
            <person name="Rancurel C."/>
            <person name="Saunders E.H."/>
            <person name="Longmire A.G."/>
            <person name="Zhang H."/>
            <person name="Bayer E.A."/>
            <person name="Gilbert H.J."/>
            <person name="Larimer F."/>
            <person name="Zhulin I.B."/>
            <person name="Ekborg N.A."/>
            <person name="Lamed R."/>
            <person name="Richardson P.M."/>
            <person name="Borovok I."/>
            <person name="Hutcheson S."/>
        </authorList>
    </citation>
    <scope>NUCLEOTIDE SEQUENCE [LARGE SCALE GENOMIC DNA]</scope>
    <source>
        <strain evidence="4">2-40 / ATCC 43961 / DSM 17024</strain>
    </source>
</reference>
<accession>Q21HY2</accession>
<dbReference type="STRING" id="203122.Sde_2437"/>
<gene>
    <name evidence="3" type="ordered locus">Sde_2437</name>
</gene>
<dbReference type="RefSeq" id="WP_011468914.1">
    <property type="nucleotide sequence ID" value="NC_007912.1"/>
</dbReference>
<organism evidence="3 4">
    <name type="scientific">Saccharophagus degradans (strain 2-40 / ATCC 43961 / DSM 17024)</name>
    <dbReference type="NCBI Taxonomy" id="203122"/>
    <lineage>
        <taxon>Bacteria</taxon>
        <taxon>Pseudomonadati</taxon>
        <taxon>Pseudomonadota</taxon>
        <taxon>Gammaproteobacteria</taxon>
        <taxon>Cellvibrionales</taxon>
        <taxon>Cellvibrionaceae</taxon>
        <taxon>Saccharophagus</taxon>
    </lineage>
</organism>
<sequence length="398" mass="43389">MRKSALTAVISLLVAPVFANASPTVEELHELVKKQQQEIDLLKKEVSEADAKIEATADAVESGSGASNKSASWASKTQIGGYGEHHYNNFQNGNDKIDAHRFVLYIGHTFSDSVRFFSEFELEHGLVTEDGPGEVELEQAFIEWDYAQGHSLVAGQFLVPVGILNETHEPDTFYGVERNIIEKNIIPVTWWETGVMFTGELAPGLGYDLAIHSGLEVVADAGNDNVGLIRKGRQKSANAVANDFAYTARIKYTAVAGLELAATYQLQTNITQGVAEGDASASLLEAHAVYSVGDFSVRGLYADWNLDGEVFDASGRDSQSGWYIEPSYKILDNLGVFVRHSEWDNEAGLAGADADAAFDIGVNFWLTDTVVFKADYQDQELDNGDDNNSLNLGVGWSF</sequence>
<dbReference type="OrthoDB" id="9768080at2"/>
<evidence type="ECO:0000256" key="1">
    <source>
        <dbReference type="SAM" id="Coils"/>
    </source>
</evidence>
<protein>
    <recommendedName>
        <fullName evidence="5">Phosphate-selective porin O and P</fullName>
    </recommendedName>
</protein>
<evidence type="ECO:0008006" key="5">
    <source>
        <dbReference type="Google" id="ProtNLM"/>
    </source>
</evidence>
<feature type="chain" id="PRO_5004199667" description="Phosphate-selective porin O and P" evidence="2">
    <location>
        <begin position="22"/>
        <end position="398"/>
    </location>
</feature>
<feature type="signal peptide" evidence="2">
    <location>
        <begin position="1"/>
        <end position="21"/>
    </location>
</feature>
<dbReference type="InterPro" id="IPR023614">
    <property type="entry name" value="Porin_dom_sf"/>
</dbReference>
<name>Q21HY2_SACD2</name>
<dbReference type="GeneID" id="98614098"/>
<dbReference type="Gene3D" id="2.40.160.10">
    <property type="entry name" value="Porin"/>
    <property type="match status" value="1"/>
</dbReference>
<dbReference type="HOGENOM" id="CLU_041653_0_0_6"/>
<dbReference type="eggNOG" id="COG3203">
    <property type="taxonomic scope" value="Bacteria"/>
</dbReference>
<dbReference type="AlphaFoldDB" id="Q21HY2"/>
<dbReference type="EMBL" id="CP000282">
    <property type="protein sequence ID" value="ABD81697.1"/>
    <property type="molecule type" value="Genomic_DNA"/>
</dbReference>
<evidence type="ECO:0000313" key="3">
    <source>
        <dbReference type="EMBL" id="ABD81697.1"/>
    </source>
</evidence>
<keyword evidence="1" id="KW-0175">Coiled coil</keyword>
<dbReference type="KEGG" id="sde:Sde_2437"/>
<keyword evidence="2" id="KW-0732">Signal</keyword>